<keyword evidence="2" id="KW-1185">Reference proteome</keyword>
<keyword evidence="1" id="KW-0808">Transferase</keyword>
<gene>
    <name evidence="1" type="primary">AVEN_148983_1</name>
    <name evidence="1" type="ORF">CDAR_436101</name>
</gene>
<dbReference type="GO" id="GO:0003964">
    <property type="term" value="F:RNA-directed DNA polymerase activity"/>
    <property type="evidence" value="ECO:0007669"/>
    <property type="project" value="UniProtKB-KW"/>
</dbReference>
<comment type="caution">
    <text evidence="1">The sequence shown here is derived from an EMBL/GenBank/DDBJ whole genome shotgun (WGS) entry which is preliminary data.</text>
</comment>
<evidence type="ECO:0000313" key="2">
    <source>
        <dbReference type="Proteomes" id="UP001054837"/>
    </source>
</evidence>
<evidence type="ECO:0000313" key="1">
    <source>
        <dbReference type="EMBL" id="GIX93128.1"/>
    </source>
</evidence>
<dbReference type="EMBL" id="BPLQ01002460">
    <property type="protein sequence ID" value="GIX93128.1"/>
    <property type="molecule type" value="Genomic_DNA"/>
</dbReference>
<reference evidence="1 2" key="1">
    <citation type="submission" date="2021-06" db="EMBL/GenBank/DDBJ databases">
        <title>Caerostris darwini draft genome.</title>
        <authorList>
            <person name="Kono N."/>
            <person name="Arakawa K."/>
        </authorList>
    </citation>
    <scope>NUCLEOTIDE SEQUENCE [LARGE SCALE GENOMIC DNA]</scope>
</reference>
<keyword evidence="1" id="KW-0548">Nucleotidyltransferase</keyword>
<sequence>MGVSVVKTVLLLNRKRKKLVIKGYESEGGSEGKRKGKMVPIVTMETDYIVLSLQLSRALVITGLRNTCPNDIVLYEADLQPLSLKRSASLVKYYSKLCSLRDTNSTSAYLRDWRNVQRLKRNSPFSMVASAHLLESNVEQHILVQCVDPSDSLPNVHFHTDLSVQRGKSRMLSERVKRFGERMLTAAPNPCQLAEFISVRPPVAALAGEGTRVPPVAPGPPFFS</sequence>
<dbReference type="AlphaFoldDB" id="A0AAV4P9J7"/>
<name>A0AAV4P9J7_9ARAC</name>
<organism evidence="1 2">
    <name type="scientific">Caerostris darwini</name>
    <dbReference type="NCBI Taxonomy" id="1538125"/>
    <lineage>
        <taxon>Eukaryota</taxon>
        <taxon>Metazoa</taxon>
        <taxon>Ecdysozoa</taxon>
        <taxon>Arthropoda</taxon>
        <taxon>Chelicerata</taxon>
        <taxon>Arachnida</taxon>
        <taxon>Araneae</taxon>
        <taxon>Araneomorphae</taxon>
        <taxon>Entelegynae</taxon>
        <taxon>Araneoidea</taxon>
        <taxon>Araneidae</taxon>
        <taxon>Caerostris</taxon>
    </lineage>
</organism>
<protein>
    <submittedName>
        <fullName evidence="1">Reverse transcriptase domain-containing protein</fullName>
    </submittedName>
</protein>
<dbReference type="Proteomes" id="UP001054837">
    <property type="component" value="Unassembled WGS sequence"/>
</dbReference>
<accession>A0AAV4P9J7</accession>
<proteinExistence type="predicted"/>
<keyword evidence="1" id="KW-0695">RNA-directed DNA polymerase</keyword>